<dbReference type="EMBL" id="JAPWTK010000017">
    <property type="protein sequence ID" value="KAJ8958503.1"/>
    <property type="molecule type" value="Genomic_DNA"/>
</dbReference>
<protein>
    <recommendedName>
        <fullName evidence="3">Glucose-methanol-choline oxidoreductase N-terminal domain-containing protein</fullName>
    </recommendedName>
</protein>
<comment type="similarity">
    <text evidence="1 2">Belongs to the GMC oxidoreductase family.</text>
</comment>
<evidence type="ECO:0000259" key="3">
    <source>
        <dbReference type="PROSITE" id="PS00623"/>
    </source>
</evidence>
<evidence type="ECO:0000256" key="1">
    <source>
        <dbReference type="ARBA" id="ARBA00010790"/>
    </source>
</evidence>
<dbReference type="Proteomes" id="UP001162162">
    <property type="component" value="Unassembled WGS sequence"/>
</dbReference>
<feature type="non-terminal residue" evidence="4">
    <location>
        <position position="165"/>
    </location>
</feature>
<reference evidence="4" key="1">
    <citation type="journal article" date="2023" name="Insect Mol. Biol.">
        <title>Genome sequencing provides insights into the evolution of gene families encoding plant cell wall-degrading enzymes in longhorned beetles.</title>
        <authorList>
            <person name="Shin N.R."/>
            <person name="Okamura Y."/>
            <person name="Kirsch R."/>
            <person name="Pauchet Y."/>
        </authorList>
    </citation>
    <scope>NUCLEOTIDE SEQUENCE</scope>
    <source>
        <strain evidence="4">AMC_N1</strain>
    </source>
</reference>
<dbReference type="Gene3D" id="3.30.560.10">
    <property type="entry name" value="Glucose Oxidase, domain 3"/>
    <property type="match status" value="1"/>
</dbReference>
<evidence type="ECO:0000313" key="4">
    <source>
        <dbReference type="EMBL" id="KAJ8958503.1"/>
    </source>
</evidence>
<dbReference type="AlphaFoldDB" id="A0AAV8Z3H6"/>
<comment type="caution">
    <text evidence="4">The sequence shown here is derived from an EMBL/GenBank/DDBJ whole genome shotgun (WGS) entry which is preliminary data.</text>
</comment>
<organism evidence="4 5">
    <name type="scientific">Aromia moschata</name>
    <dbReference type="NCBI Taxonomy" id="1265417"/>
    <lineage>
        <taxon>Eukaryota</taxon>
        <taxon>Metazoa</taxon>
        <taxon>Ecdysozoa</taxon>
        <taxon>Arthropoda</taxon>
        <taxon>Hexapoda</taxon>
        <taxon>Insecta</taxon>
        <taxon>Pterygota</taxon>
        <taxon>Neoptera</taxon>
        <taxon>Endopterygota</taxon>
        <taxon>Coleoptera</taxon>
        <taxon>Polyphaga</taxon>
        <taxon>Cucujiformia</taxon>
        <taxon>Chrysomeloidea</taxon>
        <taxon>Cerambycidae</taxon>
        <taxon>Cerambycinae</taxon>
        <taxon>Callichromatini</taxon>
        <taxon>Aromia</taxon>
    </lineage>
</organism>
<evidence type="ECO:0000313" key="5">
    <source>
        <dbReference type="Proteomes" id="UP001162162"/>
    </source>
</evidence>
<keyword evidence="5" id="KW-1185">Reference proteome</keyword>
<dbReference type="InterPro" id="IPR036188">
    <property type="entry name" value="FAD/NAD-bd_sf"/>
</dbReference>
<dbReference type="PROSITE" id="PS00623">
    <property type="entry name" value="GMC_OXRED_1"/>
    <property type="match status" value="1"/>
</dbReference>
<sequence length="165" mass="18682">YDFIIVGGGTAGSVLAARLSETSSWNILVIEAGMNNVIVNHFPAITTKYQGSRMDWHYETEPQQNCCNGLKDKKLYWPAGKVLGGTSEINYMVYTRGNKDDYDLWASQGNPGWSYDEVLPYFLKSEKYRFSKFNYKYHNKGGVMSIEIPYTTNVTDAFLNGANEL</sequence>
<dbReference type="SUPFAM" id="SSF51905">
    <property type="entry name" value="FAD/NAD(P)-binding domain"/>
    <property type="match status" value="1"/>
</dbReference>
<gene>
    <name evidence="4" type="ORF">NQ318_002297</name>
</gene>
<proteinExistence type="inferred from homology"/>
<dbReference type="InterPro" id="IPR012132">
    <property type="entry name" value="GMC_OxRdtase"/>
</dbReference>
<dbReference type="PANTHER" id="PTHR11552">
    <property type="entry name" value="GLUCOSE-METHANOL-CHOLINE GMC OXIDOREDUCTASE"/>
    <property type="match status" value="1"/>
</dbReference>
<dbReference type="GO" id="GO:0050660">
    <property type="term" value="F:flavin adenine dinucleotide binding"/>
    <property type="evidence" value="ECO:0007669"/>
    <property type="project" value="InterPro"/>
</dbReference>
<name>A0AAV8Z3H6_9CUCU</name>
<dbReference type="InterPro" id="IPR000172">
    <property type="entry name" value="GMC_OxRdtase_N"/>
</dbReference>
<keyword evidence="2" id="KW-0285">Flavoprotein</keyword>
<dbReference type="Gene3D" id="3.50.50.60">
    <property type="entry name" value="FAD/NAD(P)-binding domain"/>
    <property type="match status" value="1"/>
</dbReference>
<feature type="domain" description="Glucose-methanol-choline oxidoreductase N-terminal" evidence="3">
    <location>
        <begin position="80"/>
        <end position="103"/>
    </location>
</feature>
<accession>A0AAV8Z3H6</accession>
<dbReference type="PANTHER" id="PTHR11552:SF217">
    <property type="entry name" value="GLUCOSE DEHYDROGENASE [FAD, QUINONE]"/>
    <property type="match status" value="1"/>
</dbReference>
<keyword evidence="2" id="KW-0274">FAD</keyword>
<dbReference type="GO" id="GO:0016614">
    <property type="term" value="F:oxidoreductase activity, acting on CH-OH group of donors"/>
    <property type="evidence" value="ECO:0007669"/>
    <property type="project" value="InterPro"/>
</dbReference>
<evidence type="ECO:0000256" key="2">
    <source>
        <dbReference type="RuleBase" id="RU003968"/>
    </source>
</evidence>
<dbReference type="Pfam" id="PF00732">
    <property type="entry name" value="GMC_oxred_N"/>
    <property type="match status" value="1"/>
</dbReference>
<feature type="non-terminal residue" evidence="4">
    <location>
        <position position="1"/>
    </location>
</feature>